<feature type="region of interest" description="Disordered" evidence="1">
    <location>
        <begin position="1"/>
        <end position="24"/>
    </location>
</feature>
<sequence length="70" mass="7680">SERKGEGDAEDEESLVAPPNKAATSQIEALDQLGGKENEEVCKLERGQSAKVRERVFYSVNSPPCVLNIY</sequence>
<proteinExistence type="predicted"/>
<dbReference type="AlphaFoldDB" id="A0A392RJK0"/>
<protein>
    <submittedName>
        <fullName evidence="2">Uncharacterized protein</fullName>
    </submittedName>
</protein>
<evidence type="ECO:0000256" key="1">
    <source>
        <dbReference type="SAM" id="MobiDB-lite"/>
    </source>
</evidence>
<dbReference type="EMBL" id="LXQA010229411">
    <property type="protein sequence ID" value="MCI36006.1"/>
    <property type="molecule type" value="Genomic_DNA"/>
</dbReference>
<feature type="non-terminal residue" evidence="2">
    <location>
        <position position="1"/>
    </location>
</feature>
<name>A0A392RJK0_9FABA</name>
<evidence type="ECO:0000313" key="2">
    <source>
        <dbReference type="EMBL" id="MCI36006.1"/>
    </source>
</evidence>
<keyword evidence="3" id="KW-1185">Reference proteome</keyword>
<organism evidence="2 3">
    <name type="scientific">Trifolium medium</name>
    <dbReference type="NCBI Taxonomy" id="97028"/>
    <lineage>
        <taxon>Eukaryota</taxon>
        <taxon>Viridiplantae</taxon>
        <taxon>Streptophyta</taxon>
        <taxon>Embryophyta</taxon>
        <taxon>Tracheophyta</taxon>
        <taxon>Spermatophyta</taxon>
        <taxon>Magnoliopsida</taxon>
        <taxon>eudicotyledons</taxon>
        <taxon>Gunneridae</taxon>
        <taxon>Pentapetalae</taxon>
        <taxon>rosids</taxon>
        <taxon>fabids</taxon>
        <taxon>Fabales</taxon>
        <taxon>Fabaceae</taxon>
        <taxon>Papilionoideae</taxon>
        <taxon>50 kb inversion clade</taxon>
        <taxon>NPAAA clade</taxon>
        <taxon>Hologalegina</taxon>
        <taxon>IRL clade</taxon>
        <taxon>Trifolieae</taxon>
        <taxon>Trifolium</taxon>
    </lineage>
</organism>
<accession>A0A392RJK0</accession>
<dbReference type="Proteomes" id="UP000265520">
    <property type="component" value="Unassembled WGS sequence"/>
</dbReference>
<reference evidence="2 3" key="1">
    <citation type="journal article" date="2018" name="Front. Plant Sci.">
        <title>Red Clover (Trifolium pratense) and Zigzag Clover (T. medium) - A Picture of Genomic Similarities and Differences.</title>
        <authorList>
            <person name="Dluhosova J."/>
            <person name="Istvanek J."/>
            <person name="Nedelnik J."/>
            <person name="Repkova J."/>
        </authorList>
    </citation>
    <scope>NUCLEOTIDE SEQUENCE [LARGE SCALE GENOMIC DNA]</scope>
    <source>
        <strain evidence="3">cv. 10/8</strain>
        <tissue evidence="2">Leaf</tissue>
    </source>
</reference>
<evidence type="ECO:0000313" key="3">
    <source>
        <dbReference type="Proteomes" id="UP000265520"/>
    </source>
</evidence>
<comment type="caution">
    <text evidence="2">The sequence shown here is derived from an EMBL/GenBank/DDBJ whole genome shotgun (WGS) entry which is preliminary data.</text>
</comment>